<dbReference type="GO" id="GO:0009060">
    <property type="term" value="P:aerobic respiration"/>
    <property type="evidence" value="ECO:0007669"/>
    <property type="project" value="TreeGrafter"/>
</dbReference>
<dbReference type="InterPro" id="IPR006138">
    <property type="entry name" value="NADH_UQ_OxRdtase_20Kd_su"/>
</dbReference>
<dbReference type="InterPro" id="IPR006137">
    <property type="entry name" value="NADH_UbQ_OxRdtase-like_20kDa"/>
</dbReference>
<keyword evidence="3" id="KW-0411">Iron-sulfur</keyword>
<keyword evidence="3" id="KW-0479">Metal-binding</keyword>
<feature type="region of interest" description="Disordered" evidence="4">
    <location>
        <begin position="26"/>
        <end position="52"/>
    </location>
</feature>
<keyword evidence="3" id="KW-0408">Iron</keyword>
<accession>A0AAD6HS64</accession>
<dbReference type="AlphaFoldDB" id="A0AAD6HS64"/>
<dbReference type="GO" id="GO:0048038">
    <property type="term" value="F:quinone binding"/>
    <property type="evidence" value="ECO:0007669"/>
    <property type="project" value="InterPro"/>
</dbReference>
<keyword evidence="7" id="KW-1185">Reference proteome</keyword>
<comment type="caution">
    <text evidence="6">The sequence shown here is derived from an EMBL/GenBank/DDBJ whole genome shotgun (WGS) entry which is preliminary data.</text>
</comment>
<name>A0AAD6HS64_9EURO</name>
<dbReference type="Proteomes" id="UP001215712">
    <property type="component" value="Unassembled WGS sequence"/>
</dbReference>
<comment type="similarity">
    <text evidence="1 3">Belongs to the complex I 20 kDa subunit family.</text>
</comment>
<evidence type="ECO:0000313" key="7">
    <source>
        <dbReference type="Proteomes" id="UP001215712"/>
    </source>
</evidence>
<dbReference type="Pfam" id="PF01058">
    <property type="entry name" value="Oxidored_q6"/>
    <property type="match status" value="1"/>
</dbReference>
<sequence length="229" mass="25900">MMIAIAQRCQPWVSCQPSLMRRLPIHFRRSHSPKTPSGKPRKEAPLLSQTPPSSPAEYILFVIQHHSNSGTRSDYTISSRTTADSIINWARQGSMYPLTFGLACCAVEMMHMAGPRYDTDRLGLMFRASPRQADVIIVAGTLTNKMAPAFRQVYDQMPEPRYVISMGSCANGGGYYHYSYSGVRGCDRIVPVDIYVPGCPPTTEAWIYGVMLIQKKIRRSKGLRMWYRR</sequence>
<dbReference type="GO" id="GO:0015990">
    <property type="term" value="P:electron transport coupled proton transport"/>
    <property type="evidence" value="ECO:0007669"/>
    <property type="project" value="TreeGrafter"/>
</dbReference>
<organism evidence="6 7">
    <name type="scientific">Penicillium malachiteum</name>
    <dbReference type="NCBI Taxonomy" id="1324776"/>
    <lineage>
        <taxon>Eukaryota</taxon>
        <taxon>Fungi</taxon>
        <taxon>Dikarya</taxon>
        <taxon>Ascomycota</taxon>
        <taxon>Pezizomycotina</taxon>
        <taxon>Eurotiomycetes</taxon>
        <taxon>Eurotiomycetidae</taxon>
        <taxon>Eurotiales</taxon>
        <taxon>Aspergillaceae</taxon>
        <taxon>Penicillium</taxon>
    </lineage>
</organism>
<keyword evidence="2 3" id="KW-0520">NAD</keyword>
<gene>
    <name evidence="6" type="ORF">N7493_002571</name>
</gene>
<dbReference type="FunFam" id="3.40.50.12280:FF:000001">
    <property type="entry name" value="NADH-quinone oxidoreductase subunit B 2"/>
    <property type="match status" value="1"/>
</dbReference>
<dbReference type="GO" id="GO:0005739">
    <property type="term" value="C:mitochondrion"/>
    <property type="evidence" value="ECO:0007669"/>
    <property type="project" value="GOC"/>
</dbReference>
<reference evidence="6" key="1">
    <citation type="journal article" date="2023" name="IMA Fungus">
        <title>Comparative genomic study of the Penicillium genus elucidates a diverse pangenome and 15 lateral gene transfer events.</title>
        <authorList>
            <person name="Petersen C."/>
            <person name="Sorensen T."/>
            <person name="Nielsen M.R."/>
            <person name="Sondergaard T.E."/>
            <person name="Sorensen J.L."/>
            <person name="Fitzpatrick D.A."/>
            <person name="Frisvad J.C."/>
            <person name="Nielsen K.L."/>
        </authorList>
    </citation>
    <scope>NUCLEOTIDE SEQUENCE</scope>
    <source>
        <strain evidence="6">IBT 17514</strain>
    </source>
</reference>
<dbReference type="GO" id="GO:0051539">
    <property type="term" value="F:4 iron, 4 sulfur cluster binding"/>
    <property type="evidence" value="ECO:0007669"/>
    <property type="project" value="UniProtKB-KW"/>
</dbReference>
<evidence type="ECO:0000256" key="4">
    <source>
        <dbReference type="SAM" id="MobiDB-lite"/>
    </source>
</evidence>
<feature type="domain" description="NADH:ubiquinone oxidoreductase-like 20kDa subunit" evidence="5">
    <location>
        <begin position="104"/>
        <end position="211"/>
    </location>
</feature>
<dbReference type="Gene3D" id="3.40.50.12280">
    <property type="match status" value="1"/>
</dbReference>
<dbReference type="EMBL" id="JAQJAN010000003">
    <property type="protein sequence ID" value="KAJ5733785.1"/>
    <property type="molecule type" value="Genomic_DNA"/>
</dbReference>
<dbReference type="GO" id="GO:0046872">
    <property type="term" value="F:metal ion binding"/>
    <property type="evidence" value="ECO:0007669"/>
    <property type="project" value="UniProtKB-KW"/>
</dbReference>
<evidence type="ECO:0000256" key="1">
    <source>
        <dbReference type="ARBA" id="ARBA00009173"/>
    </source>
</evidence>
<dbReference type="PANTHER" id="PTHR11995">
    <property type="entry name" value="NADH DEHYDROGENASE"/>
    <property type="match status" value="1"/>
</dbReference>
<dbReference type="PROSITE" id="PS01150">
    <property type="entry name" value="COMPLEX1_20K"/>
    <property type="match status" value="1"/>
</dbReference>
<dbReference type="NCBIfam" id="TIGR01957">
    <property type="entry name" value="nuoB_fam"/>
    <property type="match status" value="1"/>
</dbReference>
<protein>
    <submittedName>
        <fullName evidence="6">NADH-quinone oxidoreductase</fullName>
    </submittedName>
</protein>
<evidence type="ECO:0000256" key="3">
    <source>
        <dbReference type="RuleBase" id="RU004464"/>
    </source>
</evidence>
<dbReference type="NCBIfam" id="NF005012">
    <property type="entry name" value="PRK06411.1"/>
    <property type="match status" value="1"/>
</dbReference>
<evidence type="ECO:0000259" key="5">
    <source>
        <dbReference type="Pfam" id="PF01058"/>
    </source>
</evidence>
<proteinExistence type="inferred from homology"/>
<reference evidence="6" key="2">
    <citation type="submission" date="2023-01" db="EMBL/GenBank/DDBJ databases">
        <authorList>
            <person name="Petersen C."/>
        </authorList>
    </citation>
    <scope>NUCLEOTIDE SEQUENCE</scope>
    <source>
        <strain evidence="6">IBT 17514</strain>
    </source>
</reference>
<evidence type="ECO:0000313" key="6">
    <source>
        <dbReference type="EMBL" id="KAJ5733785.1"/>
    </source>
</evidence>
<keyword evidence="3" id="KW-0004">4Fe-4S</keyword>
<dbReference type="GO" id="GO:0008137">
    <property type="term" value="F:NADH dehydrogenase (ubiquinone) activity"/>
    <property type="evidence" value="ECO:0007669"/>
    <property type="project" value="InterPro"/>
</dbReference>
<dbReference type="GO" id="GO:0032981">
    <property type="term" value="P:mitochondrial respiratory chain complex I assembly"/>
    <property type="evidence" value="ECO:0007669"/>
    <property type="project" value="TreeGrafter"/>
</dbReference>
<dbReference type="GO" id="GO:0045271">
    <property type="term" value="C:respiratory chain complex I"/>
    <property type="evidence" value="ECO:0007669"/>
    <property type="project" value="TreeGrafter"/>
</dbReference>
<dbReference type="SUPFAM" id="SSF56770">
    <property type="entry name" value="HydA/Nqo6-like"/>
    <property type="match status" value="1"/>
</dbReference>
<dbReference type="HAMAP" id="MF_01356">
    <property type="entry name" value="NDH1_NuoB"/>
    <property type="match status" value="1"/>
</dbReference>
<dbReference type="PANTHER" id="PTHR11995:SF14">
    <property type="entry name" value="NADH DEHYDROGENASE [UBIQUINONE] IRON-SULFUR PROTEIN 7, MITOCHONDRIAL"/>
    <property type="match status" value="1"/>
</dbReference>
<evidence type="ECO:0000256" key="2">
    <source>
        <dbReference type="ARBA" id="ARBA00023027"/>
    </source>
</evidence>